<feature type="compositionally biased region" description="Basic and acidic residues" evidence="27">
    <location>
        <begin position="797"/>
        <end position="807"/>
    </location>
</feature>
<keyword evidence="16" id="KW-0735">Signal-anchor</keyword>
<evidence type="ECO:0000256" key="3">
    <source>
        <dbReference type="ARBA" id="ARBA00007090"/>
    </source>
</evidence>
<dbReference type="EMBL" id="QFPJ01000039">
    <property type="protein sequence ID" value="PZQ21000.1"/>
    <property type="molecule type" value="Genomic_DNA"/>
</dbReference>
<dbReference type="Pfam" id="PF00912">
    <property type="entry name" value="Transgly"/>
    <property type="match status" value="1"/>
</dbReference>
<evidence type="ECO:0000256" key="26">
    <source>
        <dbReference type="ARBA" id="ARBA00060592"/>
    </source>
</evidence>
<evidence type="ECO:0000259" key="30">
    <source>
        <dbReference type="Pfam" id="PF17092"/>
    </source>
</evidence>
<comment type="subcellular location">
    <subcellularLocation>
        <location evidence="1">Cell inner membrane</location>
        <topology evidence="1">Single-pass type II membrane protein</topology>
    </subcellularLocation>
</comment>
<accession>A0A2W5N4G9</accession>
<keyword evidence="13" id="KW-0812">Transmembrane</keyword>
<keyword evidence="12" id="KW-0808">Transferase</keyword>
<evidence type="ECO:0000256" key="19">
    <source>
        <dbReference type="ARBA" id="ARBA00023136"/>
    </source>
</evidence>
<evidence type="ECO:0000259" key="28">
    <source>
        <dbReference type="Pfam" id="PF00905"/>
    </source>
</evidence>
<evidence type="ECO:0000256" key="8">
    <source>
        <dbReference type="ARBA" id="ARBA00022519"/>
    </source>
</evidence>
<comment type="catalytic activity">
    <reaction evidence="23">
        <text>Preferential cleavage: (Ac)2-L-Lys-D-Ala-|-D-Ala. Also transpeptidation of peptidyl-alanyl moieties that are N-acyl substituents of D-alanine.</text>
        <dbReference type="EC" id="3.4.16.4"/>
    </reaction>
</comment>
<keyword evidence="8" id="KW-0997">Cell inner membrane</keyword>
<evidence type="ECO:0000256" key="23">
    <source>
        <dbReference type="ARBA" id="ARBA00034000"/>
    </source>
</evidence>
<dbReference type="InterPro" id="IPR001460">
    <property type="entry name" value="PCN-bd_Tpept"/>
</dbReference>
<evidence type="ECO:0000256" key="1">
    <source>
        <dbReference type="ARBA" id="ARBA00004249"/>
    </source>
</evidence>
<dbReference type="PANTHER" id="PTHR32282:SF27">
    <property type="entry name" value="PENICILLIN-BINDING PROTEIN 1A"/>
    <property type="match status" value="1"/>
</dbReference>
<dbReference type="InterPro" id="IPR023346">
    <property type="entry name" value="Lysozyme-like_dom_sf"/>
</dbReference>
<dbReference type="Proteomes" id="UP000248597">
    <property type="component" value="Unassembled WGS sequence"/>
</dbReference>
<name>A0A2W5N4G9_SPHMC</name>
<evidence type="ECO:0000256" key="24">
    <source>
        <dbReference type="ARBA" id="ARBA00044770"/>
    </source>
</evidence>
<keyword evidence="21" id="KW-0511">Multifunctional enzyme</keyword>
<dbReference type="Gene3D" id="3.40.710.10">
    <property type="entry name" value="DD-peptidase/beta-lactamase superfamily"/>
    <property type="match status" value="1"/>
</dbReference>
<keyword evidence="18" id="KW-1133">Transmembrane helix</keyword>
<dbReference type="Gene3D" id="1.10.3810.10">
    <property type="entry name" value="Biosynthetic peptidoglycan transglycosylase-like"/>
    <property type="match status" value="1"/>
</dbReference>
<dbReference type="SUPFAM" id="SSF56601">
    <property type="entry name" value="beta-lactamase/transpeptidase-like"/>
    <property type="match status" value="1"/>
</dbReference>
<evidence type="ECO:0000256" key="4">
    <source>
        <dbReference type="ARBA" id="ARBA00007739"/>
    </source>
</evidence>
<comment type="catalytic activity">
    <reaction evidence="25">
        <text>[GlcNAc-(1-&gt;4)-Mur2Ac(oyl-L-Ala-gamma-D-Glu-L-Lys-D-Ala-D-Ala)](n)-di-trans,octa-cis-undecaprenyl diphosphate + beta-D-GlcNAc-(1-&gt;4)-Mur2Ac(oyl-L-Ala-gamma-D-Glu-L-Lys-D-Ala-D-Ala)-di-trans,octa-cis-undecaprenyl diphosphate = [GlcNAc-(1-&gt;4)-Mur2Ac(oyl-L-Ala-gamma-D-Glu-L-Lys-D-Ala-D-Ala)](n+1)-di-trans,octa-cis-undecaprenyl diphosphate + di-trans,octa-cis-undecaprenyl diphosphate + H(+)</text>
        <dbReference type="Rhea" id="RHEA:23708"/>
        <dbReference type="Rhea" id="RHEA-COMP:9602"/>
        <dbReference type="Rhea" id="RHEA-COMP:9603"/>
        <dbReference type="ChEBI" id="CHEBI:15378"/>
        <dbReference type="ChEBI" id="CHEBI:58405"/>
        <dbReference type="ChEBI" id="CHEBI:60033"/>
        <dbReference type="ChEBI" id="CHEBI:78435"/>
        <dbReference type="EC" id="2.4.99.28"/>
    </reaction>
</comment>
<evidence type="ECO:0000256" key="21">
    <source>
        <dbReference type="ARBA" id="ARBA00023268"/>
    </source>
</evidence>
<feature type="region of interest" description="Disordered" evidence="27">
    <location>
        <begin position="797"/>
        <end position="839"/>
    </location>
</feature>
<dbReference type="Pfam" id="PF17092">
    <property type="entry name" value="PCB_OB"/>
    <property type="match status" value="1"/>
</dbReference>
<dbReference type="EC" id="2.4.99.28" evidence="24"/>
<sequence length="839" mass="92142">MPADSTSSHFRLRLRRDSNAVIGWLRAMWGRRWFRWLAWLALAGLLALLALWALFARNLPSVDQLRDYEPPLPTMVRDGEGKPVHSYARERRVQLDYGEYPQLLVRSFLAAEDKTFFEHGGIDYPGIATAIVTNLSSDGRPVGASTITQQVAKNLLLTNEVSYTRKIREAILAMRIENALTKEQILELYLNEIPLGRRSFGVQAASRAYFDKDVDQLQLHEMAFLAILPKAPERYGRARYERDALARRNFVLGSMQANGWITAAQRDAARAMPLGLTSSGNRAVAQVGGYYMEEVRRQLIATFGETAEDGPHSVYAGGLWVRTPFDSAMQTATTSALRRGLIRYDAGKGWSGPIATIEADDQWSSRLASSFIGIDYDDWRVAAVLSKSGGEAQIGFADGTTGRLPASAASMGYRKTGGSAFSAMRPGDLIAVKATGGTSYALRNIPEVSGGMIVESPHSGRIYAMQGGFDVRLSPFNRATQAERQPGSTIKPFVYAAALDNGMTPATMIVDGPFCVYQGARFGNKCFRNFGGSGGSGEHTMRWGLEQSRNLMTVRAASQVGMEPIIDTIKAVGIGQHEPYLSTALGAGSTTVERITNAYAIMANHGRELKPRVIDYAQDRRGKVIFPKNWRACDGCNMDDWDGKPMPRFQPSGKQVMDPITAYQVVHMLEGVVQRGTAVRLRDLGVPLFGKTGTTTGPNDVWFVGGTPDVIAGVYIGFDQPRSMGGYAQGGSLAAPIFKQFAEEALADRQPIPFAAPKGVRMVRIDRQSGRRVYGSWPGTDPKASIIWEAFKPESEPRRTIRKEEIRPAAPSQRQDVPVREEGGRRSDSDFLDDRGGII</sequence>
<dbReference type="InterPro" id="IPR001264">
    <property type="entry name" value="Glyco_trans_51"/>
</dbReference>
<comment type="pathway">
    <text evidence="26">Glycan biosynthesis.</text>
</comment>
<evidence type="ECO:0000256" key="2">
    <source>
        <dbReference type="ARBA" id="ARBA00004752"/>
    </source>
</evidence>
<feature type="compositionally biased region" description="Basic and acidic residues" evidence="27">
    <location>
        <begin position="817"/>
        <end position="839"/>
    </location>
</feature>
<comment type="pathway">
    <text evidence="2">Cell wall biogenesis; peptidoglycan biosynthesis.</text>
</comment>
<dbReference type="GO" id="GO:0046677">
    <property type="term" value="P:response to antibiotic"/>
    <property type="evidence" value="ECO:0007669"/>
    <property type="project" value="UniProtKB-KW"/>
</dbReference>
<comment type="similarity">
    <text evidence="4">In the N-terminal section; belongs to the glycosyltransferase 51 family.</text>
</comment>
<dbReference type="GO" id="GO:0008658">
    <property type="term" value="F:penicillin binding"/>
    <property type="evidence" value="ECO:0007669"/>
    <property type="project" value="InterPro"/>
</dbReference>
<dbReference type="PANTHER" id="PTHR32282">
    <property type="entry name" value="BINDING PROTEIN TRANSPEPTIDASE, PUTATIVE-RELATED"/>
    <property type="match status" value="1"/>
</dbReference>
<evidence type="ECO:0000313" key="31">
    <source>
        <dbReference type="EMBL" id="PZQ21000.1"/>
    </source>
</evidence>
<feature type="domain" description="Glycosyl transferase family 51" evidence="29">
    <location>
        <begin position="81"/>
        <end position="256"/>
    </location>
</feature>
<evidence type="ECO:0000256" key="6">
    <source>
        <dbReference type="ARBA" id="ARBA00018638"/>
    </source>
</evidence>
<evidence type="ECO:0000259" key="29">
    <source>
        <dbReference type="Pfam" id="PF00912"/>
    </source>
</evidence>
<dbReference type="InterPro" id="IPR050396">
    <property type="entry name" value="Glycosyltr_51/Transpeptidase"/>
</dbReference>
<keyword evidence="19" id="KW-0472">Membrane</keyword>
<evidence type="ECO:0000256" key="9">
    <source>
        <dbReference type="ARBA" id="ARBA00022645"/>
    </source>
</evidence>
<evidence type="ECO:0000256" key="7">
    <source>
        <dbReference type="ARBA" id="ARBA00022475"/>
    </source>
</evidence>
<protein>
    <recommendedName>
        <fullName evidence="6">Penicillin-binding protein 1A</fullName>
        <ecNumber evidence="24">2.4.99.28</ecNumber>
        <ecNumber evidence="5">3.4.16.4</ecNumber>
    </recommendedName>
</protein>
<proteinExistence type="inferred from homology"/>
<dbReference type="AlphaFoldDB" id="A0A2W5N4G9"/>
<dbReference type="InterPro" id="IPR012338">
    <property type="entry name" value="Beta-lactam/transpept-like"/>
</dbReference>
<keyword evidence="20" id="KW-0046">Antibiotic resistance</keyword>
<dbReference type="GO" id="GO:0071555">
    <property type="term" value="P:cell wall organization"/>
    <property type="evidence" value="ECO:0007669"/>
    <property type="project" value="UniProtKB-KW"/>
</dbReference>
<keyword evidence="22" id="KW-0961">Cell wall biogenesis/degradation</keyword>
<keyword evidence="15" id="KW-0133">Cell shape</keyword>
<dbReference type="GO" id="GO:0008955">
    <property type="term" value="F:peptidoglycan glycosyltransferase activity"/>
    <property type="evidence" value="ECO:0007669"/>
    <property type="project" value="UniProtKB-EC"/>
</dbReference>
<organism evidence="31 32">
    <name type="scientific">Sphingopyxis macrogoltabida</name>
    <name type="common">Sphingomonas macrogoltabidus</name>
    <dbReference type="NCBI Taxonomy" id="33050"/>
    <lineage>
        <taxon>Bacteria</taxon>
        <taxon>Pseudomonadati</taxon>
        <taxon>Pseudomonadota</taxon>
        <taxon>Alphaproteobacteria</taxon>
        <taxon>Sphingomonadales</taxon>
        <taxon>Sphingomonadaceae</taxon>
        <taxon>Sphingopyxis</taxon>
    </lineage>
</organism>
<evidence type="ECO:0000256" key="12">
    <source>
        <dbReference type="ARBA" id="ARBA00022679"/>
    </source>
</evidence>
<feature type="domain" description="Penicillin-binding protein transpeptidase" evidence="28">
    <location>
        <begin position="451"/>
        <end position="741"/>
    </location>
</feature>
<reference evidence="31 32" key="1">
    <citation type="submission" date="2017-08" db="EMBL/GenBank/DDBJ databases">
        <title>Infants hospitalized years apart are colonized by the same room-sourced microbial strains.</title>
        <authorList>
            <person name="Brooks B."/>
            <person name="Olm M.R."/>
            <person name="Firek B.A."/>
            <person name="Baker R."/>
            <person name="Thomas B.C."/>
            <person name="Morowitz M.J."/>
            <person name="Banfield J.F."/>
        </authorList>
    </citation>
    <scope>NUCLEOTIDE SEQUENCE [LARGE SCALE GENOMIC DNA]</scope>
    <source>
        <strain evidence="31">S2_005_003_R2_47</strain>
    </source>
</reference>
<keyword evidence="9" id="KW-0121">Carboxypeptidase</keyword>
<comment type="caution">
    <text evidence="31">The sequence shown here is derived from an EMBL/GenBank/DDBJ whole genome shotgun (WGS) entry which is preliminary data.</text>
</comment>
<evidence type="ECO:0000256" key="27">
    <source>
        <dbReference type="SAM" id="MobiDB-lite"/>
    </source>
</evidence>
<feature type="domain" description="Penicillin-binding protein OB-like" evidence="30">
    <location>
        <begin position="350"/>
        <end position="448"/>
    </location>
</feature>
<evidence type="ECO:0000256" key="17">
    <source>
        <dbReference type="ARBA" id="ARBA00022984"/>
    </source>
</evidence>
<keyword evidence="10" id="KW-0645">Protease</keyword>
<evidence type="ECO:0000256" key="18">
    <source>
        <dbReference type="ARBA" id="ARBA00022989"/>
    </source>
</evidence>
<dbReference type="GO" id="GO:0005886">
    <property type="term" value="C:plasma membrane"/>
    <property type="evidence" value="ECO:0007669"/>
    <property type="project" value="UniProtKB-SubCell"/>
</dbReference>
<keyword evidence="7" id="KW-1003">Cell membrane</keyword>
<evidence type="ECO:0000256" key="20">
    <source>
        <dbReference type="ARBA" id="ARBA00023251"/>
    </source>
</evidence>
<evidence type="ECO:0000256" key="16">
    <source>
        <dbReference type="ARBA" id="ARBA00022968"/>
    </source>
</evidence>
<dbReference type="InterPro" id="IPR031376">
    <property type="entry name" value="PCB_OB"/>
</dbReference>
<keyword evidence="14" id="KW-0378">Hydrolase</keyword>
<dbReference type="GO" id="GO:0008360">
    <property type="term" value="P:regulation of cell shape"/>
    <property type="evidence" value="ECO:0007669"/>
    <property type="project" value="UniProtKB-KW"/>
</dbReference>
<evidence type="ECO:0000256" key="13">
    <source>
        <dbReference type="ARBA" id="ARBA00022692"/>
    </source>
</evidence>
<gene>
    <name evidence="31" type="ORF">DI569_13565</name>
</gene>
<keyword evidence="11" id="KW-0328">Glycosyltransferase</keyword>
<dbReference type="EC" id="3.4.16.4" evidence="5"/>
<evidence type="ECO:0000256" key="10">
    <source>
        <dbReference type="ARBA" id="ARBA00022670"/>
    </source>
</evidence>
<keyword evidence="17" id="KW-0573">Peptidoglycan synthesis</keyword>
<dbReference type="GO" id="GO:0009002">
    <property type="term" value="F:serine-type D-Ala-D-Ala carboxypeptidase activity"/>
    <property type="evidence" value="ECO:0007669"/>
    <property type="project" value="UniProtKB-EC"/>
</dbReference>
<evidence type="ECO:0000256" key="11">
    <source>
        <dbReference type="ARBA" id="ARBA00022676"/>
    </source>
</evidence>
<evidence type="ECO:0000256" key="5">
    <source>
        <dbReference type="ARBA" id="ARBA00012448"/>
    </source>
</evidence>
<evidence type="ECO:0000313" key="32">
    <source>
        <dbReference type="Proteomes" id="UP000248597"/>
    </source>
</evidence>
<comment type="similarity">
    <text evidence="3">In the C-terminal section; belongs to the transpeptidase family.</text>
</comment>
<dbReference type="GO" id="GO:0030288">
    <property type="term" value="C:outer membrane-bounded periplasmic space"/>
    <property type="evidence" value="ECO:0007669"/>
    <property type="project" value="TreeGrafter"/>
</dbReference>
<evidence type="ECO:0000256" key="22">
    <source>
        <dbReference type="ARBA" id="ARBA00023316"/>
    </source>
</evidence>
<dbReference type="Pfam" id="PF00905">
    <property type="entry name" value="Transpeptidase"/>
    <property type="match status" value="1"/>
</dbReference>
<evidence type="ECO:0000256" key="14">
    <source>
        <dbReference type="ARBA" id="ARBA00022801"/>
    </source>
</evidence>
<evidence type="ECO:0000256" key="25">
    <source>
        <dbReference type="ARBA" id="ARBA00049902"/>
    </source>
</evidence>
<evidence type="ECO:0000256" key="15">
    <source>
        <dbReference type="ARBA" id="ARBA00022960"/>
    </source>
</evidence>
<dbReference type="GO" id="GO:0009252">
    <property type="term" value="P:peptidoglycan biosynthetic process"/>
    <property type="evidence" value="ECO:0007669"/>
    <property type="project" value="UniProtKB-UniPathway"/>
</dbReference>
<dbReference type="InterPro" id="IPR036950">
    <property type="entry name" value="PBP_transglycosylase"/>
</dbReference>
<dbReference type="FunFam" id="1.10.3810.10:FF:000003">
    <property type="entry name" value="Penicillin-binding protein 1a"/>
    <property type="match status" value="1"/>
</dbReference>
<dbReference type="SUPFAM" id="SSF53955">
    <property type="entry name" value="Lysozyme-like"/>
    <property type="match status" value="1"/>
</dbReference>
<dbReference type="GO" id="GO:0006508">
    <property type="term" value="P:proteolysis"/>
    <property type="evidence" value="ECO:0007669"/>
    <property type="project" value="UniProtKB-KW"/>
</dbReference>
<dbReference type="UniPathway" id="UPA00219"/>